<sequence length="414" mass="45472">MPRIAIVGAGQSGLPLAFGLLAAGYDITLVTNRSPDDIRKGTILSSQCIFDPALQIERDLGINDWDDVCPPVEGIGYAVPHPEQPGRKAIDWSARLHRPAQSVDQRVKMPAWLEKIEARGARVLIQNVGVPELETLAQEHDLVILSAGKGEVVRLFERDAARSPFDKPQRALALTQVHGLEPTPDYSRVSFNLIPGVGEYFVFPAYTLSGPCDIMVFEGVPGGPLDIWRDVRTPQEHLAASKRFLDTFLPWEGARAGRAELTDDKGILAGSFAPTIRKPVLTLPSGRMVFGMGDAVCVNDPITGQGSNNATKAARIYLDAILAHGDRPYTREWMEQTFEKFWDYARWVVAWTNSLLTPPPPQALRLLGAANESPALASFLANGFNHPPAYFPAWTDMEATERLIREHQAVPLAS</sequence>
<dbReference type="InterPro" id="IPR036188">
    <property type="entry name" value="FAD/NAD-bd_sf"/>
</dbReference>
<proteinExistence type="predicted"/>
<comment type="caution">
    <text evidence="2">The sequence shown here is derived from an EMBL/GenBank/DDBJ whole genome shotgun (WGS) entry which is preliminary data.</text>
</comment>
<organism evidence="2 3">
    <name type="scientific">Castellaniella defragrans</name>
    <name type="common">Alcaligenes defragrans</name>
    <dbReference type="NCBI Taxonomy" id="75697"/>
    <lineage>
        <taxon>Bacteria</taxon>
        <taxon>Pseudomonadati</taxon>
        <taxon>Pseudomonadota</taxon>
        <taxon>Betaproteobacteria</taxon>
        <taxon>Burkholderiales</taxon>
        <taxon>Alcaligenaceae</taxon>
        <taxon>Castellaniella</taxon>
    </lineage>
</organism>
<dbReference type="Gene3D" id="3.50.50.60">
    <property type="entry name" value="FAD/NAD(P)-binding domain"/>
    <property type="match status" value="2"/>
</dbReference>
<protein>
    <submittedName>
        <fullName evidence="2">2-polyprenyl-6-methoxyphenol hydroxylase-like FAD-dependent oxidoreductase</fullName>
    </submittedName>
</protein>
<reference evidence="2 3" key="1">
    <citation type="submission" date="2020-08" db="EMBL/GenBank/DDBJ databases">
        <title>Genomic Encyclopedia of Type Strains, Phase IV (KMG-IV): sequencing the most valuable type-strain genomes for metagenomic binning, comparative biology and taxonomic classification.</title>
        <authorList>
            <person name="Goeker M."/>
        </authorList>
    </citation>
    <scope>NUCLEOTIDE SEQUENCE [LARGE SCALE GENOMIC DNA]</scope>
    <source>
        <strain evidence="2 3">DSM 12141</strain>
    </source>
</reference>
<feature type="domain" description="Styrene monooxygenase StyA putative substrate binding" evidence="1">
    <location>
        <begin position="148"/>
        <end position="255"/>
    </location>
</feature>
<dbReference type="Gene3D" id="3.30.9.40">
    <property type="match status" value="1"/>
</dbReference>
<dbReference type="PRINTS" id="PR00420">
    <property type="entry name" value="RNGMNOXGNASE"/>
</dbReference>
<evidence type="ECO:0000259" key="1">
    <source>
        <dbReference type="Pfam" id="PF17885"/>
    </source>
</evidence>
<dbReference type="Proteomes" id="UP000541136">
    <property type="component" value="Unassembled WGS sequence"/>
</dbReference>
<dbReference type="SUPFAM" id="SSF51905">
    <property type="entry name" value="FAD/NAD(P)-binding domain"/>
    <property type="match status" value="1"/>
</dbReference>
<dbReference type="EMBL" id="JACHIB010000005">
    <property type="protein sequence ID" value="MBB6083056.1"/>
    <property type="molecule type" value="Genomic_DNA"/>
</dbReference>
<dbReference type="RefSeq" id="WP_151025054.1">
    <property type="nucleotide sequence ID" value="NZ_JACHIB010000005.1"/>
</dbReference>
<evidence type="ECO:0000313" key="2">
    <source>
        <dbReference type="EMBL" id="MBB6083056.1"/>
    </source>
</evidence>
<accession>A0A7W9TMU7</accession>
<dbReference type="AlphaFoldDB" id="A0A7W9TMU7"/>
<gene>
    <name evidence="2" type="ORF">HNR28_001091</name>
</gene>
<name>A0A7W9TMU7_CASDE</name>
<evidence type="ECO:0000313" key="3">
    <source>
        <dbReference type="Proteomes" id="UP000541136"/>
    </source>
</evidence>
<dbReference type="Pfam" id="PF17885">
    <property type="entry name" value="Smoa_sbd"/>
    <property type="match status" value="1"/>
</dbReference>
<dbReference type="InterPro" id="IPR041654">
    <property type="entry name" value="StyA_sbd"/>
</dbReference>